<protein>
    <submittedName>
        <fullName evidence="2">Uncharacterized protein</fullName>
    </submittedName>
</protein>
<keyword evidence="1" id="KW-0472">Membrane</keyword>
<evidence type="ECO:0000313" key="3">
    <source>
        <dbReference type="Proteomes" id="UP001278766"/>
    </source>
</evidence>
<name>A0AAE0H9L6_9PEZI</name>
<evidence type="ECO:0000256" key="1">
    <source>
        <dbReference type="SAM" id="Phobius"/>
    </source>
</evidence>
<dbReference type="RefSeq" id="XP_062656009.1">
    <property type="nucleotide sequence ID" value="XM_062804531.1"/>
</dbReference>
<gene>
    <name evidence="2" type="ORF">B0H64DRAFT_406853</name>
</gene>
<reference evidence="2" key="1">
    <citation type="journal article" date="2023" name="Mol. Phylogenet. Evol.">
        <title>Genome-scale phylogeny and comparative genomics of the fungal order Sordariales.</title>
        <authorList>
            <person name="Hensen N."/>
            <person name="Bonometti L."/>
            <person name="Westerberg I."/>
            <person name="Brannstrom I.O."/>
            <person name="Guillou S."/>
            <person name="Cros-Aarteil S."/>
            <person name="Calhoun S."/>
            <person name="Haridas S."/>
            <person name="Kuo A."/>
            <person name="Mondo S."/>
            <person name="Pangilinan J."/>
            <person name="Riley R."/>
            <person name="LaButti K."/>
            <person name="Andreopoulos B."/>
            <person name="Lipzen A."/>
            <person name="Chen C."/>
            <person name="Yan M."/>
            <person name="Daum C."/>
            <person name="Ng V."/>
            <person name="Clum A."/>
            <person name="Steindorff A."/>
            <person name="Ohm R.A."/>
            <person name="Martin F."/>
            <person name="Silar P."/>
            <person name="Natvig D.O."/>
            <person name="Lalanne C."/>
            <person name="Gautier V."/>
            <person name="Ament-Velasquez S.L."/>
            <person name="Kruys A."/>
            <person name="Hutchinson M.I."/>
            <person name="Powell A.J."/>
            <person name="Barry K."/>
            <person name="Miller A.N."/>
            <person name="Grigoriev I.V."/>
            <person name="Debuchy R."/>
            <person name="Gladieux P."/>
            <person name="Hiltunen Thoren M."/>
            <person name="Johannesson H."/>
        </authorList>
    </citation>
    <scope>NUCLEOTIDE SEQUENCE</scope>
    <source>
        <strain evidence="2">CBS 168.71</strain>
    </source>
</reference>
<keyword evidence="1" id="KW-1133">Transmembrane helix</keyword>
<dbReference type="AlphaFoldDB" id="A0AAE0H9L6"/>
<proteinExistence type="predicted"/>
<dbReference type="Proteomes" id="UP001278766">
    <property type="component" value="Unassembled WGS sequence"/>
</dbReference>
<sequence length="91" mass="9643">MVCCSIRSLLLCVVARGFWFGLVASSPLDGLAGLVRVGPMSSGEREGLAFFLFPFFSLLFPLGFLVKSPDRLIVVVGNGGLGWLGHKDGLG</sequence>
<dbReference type="GeneID" id="87841479"/>
<feature type="transmembrane region" description="Helical" evidence="1">
    <location>
        <begin position="49"/>
        <end position="66"/>
    </location>
</feature>
<reference evidence="2" key="2">
    <citation type="submission" date="2023-06" db="EMBL/GenBank/DDBJ databases">
        <authorList>
            <consortium name="Lawrence Berkeley National Laboratory"/>
            <person name="Haridas S."/>
            <person name="Hensen N."/>
            <person name="Bonometti L."/>
            <person name="Westerberg I."/>
            <person name="Brannstrom I.O."/>
            <person name="Guillou S."/>
            <person name="Cros-Aarteil S."/>
            <person name="Calhoun S."/>
            <person name="Kuo A."/>
            <person name="Mondo S."/>
            <person name="Pangilinan J."/>
            <person name="Riley R."/>
            <person name="Labutti K."/>
            <person name="Andreopoulos B."/>
            <person name="Lipzen A."/>
            <person name="Chen C."/>
            <person name="Yanf M."/>
            <person name="Daum C."/>
            <person name="Ng V."/>
            <person name="Clum A."/>
            <person name="Steindorff A."/>
            <person name="Ohm R."/>
            <person name="Martin F."/>
            <person name="Silar P."/>
            <person name="Natvig D."/>
            <person name="Lalanne C."/>
            <person name="Gautier V."/>
            <person name="Ament-Velasquez S.L."/>
            <person name="Kruys A."/>
            <person name="Hutchinson M.I."/>
            <person name="Powell A.J."/>
            <person name="Barry K."/>
            <person name="Miller A.N."/>
            <person name="Grigoriev I.V."/>
            <person name="Debuchy R."/>
            <person name="Gladieux P."/>
            <person name="Thoren M.H."/>
            <person name="Johannesson H."/>
        </authorList>
    </citation>
    <scope>NUCLEOTIDE SEQUENCE</scope>
    <source>
        <strain evidence="2">CBS 168.71</strain>
    </source>
</reference>
<dbReference type="EMBL" id="JAUEPN010000007">
    <property type="protein sequence ID" value="KAK3292495.1"/>
    <property type="molecule type" value="Genomic_DNA"/>
</dbReference>
<comment type="caution">
    <text evidence="2">The sequence shown here is derived from an EMBL/GenBank/DDBJ whole genome shotgun (WGS) entry which is preliminary data.</text>
</comment>
<evidence type="ECO:0000313" key="2">
    <source>
        <dbReference type="EMBL" id="KAK3292495.1"/>
    </source>
</evidence>
<organism evidence="2 3">
    <name type="scientific">Chaetomium fimeti</name>
    <dbReference type="NCBI Taxonomy" id="1854472"/>
    <lineage>
        <taxon>Eukaryota</taxon>
        <taxon>Fungi</taxon>
        <taxon>Dikarya</taxon>
        <taxon>Ascomycota</taxon>
        <taxon>Pezizomycotina</taxon>
        <taxon>Sordariomycetes</taxon>
        <taxon>Sordariomycetidae</taxon>
        <taxon>Sordariales</taxon>
        <taxon>Chaetomiaceae</taxon>
        <taxon>Chaetomium</taxon>
    </lineage>
</organism>
<keyword evidence="1" id="KW-0812">Transmembrane</keyword>
<accession>A0AAE0H9L6</accession>
<keyword evidence="3" id="KW-1185">Reference proteome</keyword>